<evidence type="ECO:0000313" key="4">
    <source>
        <dbReference type="Proteomes" id="UP000654993"/>
    </source>
</evidence>
<proteinExistence type="inferred from homology"/>
<dbReference type="InterPro" id="IPR008310">
    <property type="entry name" value="UPF0735_ACT_dom-cont"/>
</dbReference>
<comment type="similarity">
    <text evidence="1">Belongs to the UPF0735 family.</text>
</comment>
<gene>
    <name evidence="3" type="ORF">PRECH8_16440</name>
</gene>
<evidence type="ECO:0000259" key="2">
    <source>
        <dbReference type="PROSITE" id="PS51671"/>
    </source>
</evidence>
<dbReference type="AlphaFoldDB" id="A0A916VFX2"/>
<dbReference type="NCBIfam" id="NF003361">
    <property type="entry name" value="PRK04435.1"/>
    <property type="match status" value="1"/>
</dbReference>
<evidence type="ECO:0000256" key="1">
    <source>
        <dbReference type="HAMAP-Rule" id="MF_00707"/>
    </source>
</evidence>
<organism evidence="3 4">
    <name type="scientific">Insulibacter thermoxylanivorax</name>
    <dbReference type="NCBI Taxonomy" id="2749268"/>
    <lineage>
        <taxon>Bacteria</taxon>
        <taxon>Bacillati</taxon>
        <taxon>Bacillota</taxon>
        <taxon>Bacilli</taxon>
        <taxon>Bacillales</taxon>
        <taxon>Paenibacillaceae</taxon>
        <taxon>Insulibacter</taxon>
    </lineage>
</organism>
<comment type="caution">
    <text evidence="3">The sequence shown here is derived from an EMBL/GenBank/DDBJ whole genome shotgun (WGS) entry which is preliminary data.</text>
</comment>
<dbReference type="EMBL" id="BMAQ01000016">
    <property type="protein sequence ID" value="GFR38348.1"/>
    <property type="molecule type" value="Genomic_DNA"/>
</dbReference>
<evidence type="ECO:0000313" key="3">
    <source>
        <dbReference type="EMBL" id="GFR38348.1"/>
    </source>
</evidence>
<feature type="domain" description="ACT" evidence="2">
    <location>
        <begin position="77"/>
        <end position="153"/>
    </location>
</feature>
<dbReference type="Pfam" id="PF01842">
    <property type="entry name" value="ACT"/>
    <property type="match status" value="1"/>
</dbReference>
<dbReference type="HAMAP" id="MF_00707">
    <property type="entry name" value="UPF0735"/>
    <property type="match status" value="1"/>
</dbReference>
<accession>A0A916VFX2</accession>
<dbReference type="Proteomes" id="UP000654993">
    <property type="component" value="Unassembled WGS sequence"/>
</dbReference>
<reference evidence="3" key="1">
    <citation type="submission" date="2020-08" db="EMBL/GenBank/DDBJ databases">
        <authorList>
            <person name="Uke A."/>
            <person name="Chhe C."/>
            <person name="Baramee S."/>
            <person name="Kosugi A."/>
        </authorList>
    </citation>
    <scope>NUCLEOTIDE SEQUENCE</scope>
    <source>
        <strain evidence="3">DA-C8</strain>
    </source>
</reference>
<name>A0A916VFX2_9BACL</name>
<dbReference type="Gene3D" id="3.30.70.260">
    <property type="match status" value="1"/>
</dbReference>
<dbReference type="PROSITE" id="PS51671">
    <property type="entry name" value="ACT"/>
    <property type="match status" value="1"/>
</dbReference>
<reference evidence="3" key="2">
    <citation type="journal article" date="2021" name="Data Brief">
        <title>Draft genome sequence data of the facultative, thermophilic, xylanolytic bacterium Paenibacillus sp. strain DA-C8.</title>
        <authorList>
            <person name="Chhe C."/>
            <person name="Uke A."/>
            <person name="Baramee S."/>
            <person name="Ungkulpasvich U."/>
            <person name="Tachaapaikoon C."/>
            <person name="Pason P."/>
            <person name="Waeonukul R."/>
            <person name="Ratanakhanokchai K."/>
            <person name="Kosugi A."/>
        </authorList>
    </citation>
    <scope>NUCLEOTIDE SEQUENCE</scope>
    <source>
        <strain evidence="3">DA-C8</strain>
    </source>
</reference>
<dbReference type="InterPro" id="IPR002912">
    <property type="entry name" value="ACT_dom"/>
</dbReference>
<dbReference type="SUPFAM" id="SSF55021">
    <property type="entry name" value="ACT-like"/>
    <property type="match status" value="1"/>
</dbReference>
<protein>
    <recommendedName>
        <fullName evidence="1">UPF0735 ACT domain-containing protein PRECH8_16440</fullName>
    </recommendedName>
</protein>
<sequence length="154" mass="17282">MMTNYVNDEMERYYLVRRDILPEALIKTVEAKQLLASGEFKTVNEAVEQVGISRSAFYKYKDGIHDLTRLDRERLAIIALDLHHRAGILSKVLAIIADHEGNVLAINQTIPLQGIANVVITVETSHMADKLLPQMMDVLKRTEGVTRAEIIGQG</sequence>
<dbReference type="InterPro" id="IPR045865">
    <property type="entry name" value="ACT-like_dom_sf"/>
</dbReference>
<dbReference type="PIRSF" id="PIRSF025624">
    <property type="entry name" value="ACT_PheB"/>
    <property type="match status" value="1"/>
</dbReference>
<keyword evidence="4" id="KW-1185">Reference proteome</keyword>